<dbReference type="PANTHER" id="PTHR43415">
    <property type="entry name" value="SPERMIDINE N(1)-ACETYLTRANSFERASE"/>
    <property type="match status" value="1"/>
</dbReference>
<dbReference type="EMBL" id="MTJL01000054">
    <property type="protein sequence ID" value="OMH98415.1"/>
    <property type="molecule type" value="Genomic_DNA"/>
</dbReference>
<dbReference type="InterPro" id="IPR000182">
    <property type="entry name" value="GNAT_dom"/>
</dbReference>
<dbReference type="Proteomes" id="UP000187367">
    <property type="component" value="Unassembled WGS sequence"/>
</dbReference>
<dbReference type="OrthoDB" id="9795206at2"/>
<dbReference type="SUPFAM" id="SSF55729">
    <property type="entry name" value="Acyl-CoA N-acyltransferases (Nat)"/>
    <property type="match status" value="1"/>
</dbReference>
<evidence type="ECO:0000313" key="3">
    <source>
        <dbReference type="Proteomes" id="UP000187367"/>
    </source>
</evidence>
<dbReference type="AlphaFoldDB" id="A0A1R1Q7G2"/>
<evidence type="ECO:0000313" key="2">
    <source>
        <dbReference type="EMBL" id="OMH98415.1"/>
    </source>
</evidence>
<gene>
    <name evidence="2" type="ORF">BW143_21605</name>
</gene>
<evidence type="ECO:0000259" key="1">
    <source>
        <dbReference type="PROSITE" id="PS51186"/>
    </source>
</evidence>
<dbReference type="Gene3D" id="3.40.630.30">
    <property type="match status" value="1"/>
</dbReference>
<dbReference type="Pfam" id="PF13302">
    <property type="entry name" value="Acetyltransf_3"/>
    <property type="match status" value="1"/>
</dbReference>
<accession>A0A1R1Q7G2</accession>
<sequence length="177" mass="21094">MQKGRTVYLRPVRKEDMESFYKAVHDEDIRYMTGTKRVFTMDELYEHYERITSDDTRFDFAICLLDRDELIGDLSILEIDRVNRKAGFRIALHSTDHFNKGYGTEAVQLVQRFVFKELQLNRLQLEVFSHNIRAVKVYEKAGFKKEGTLRQALHMNDRYSDEIIMGMLKHEYEEPET</sequence>
<organism evidence="2 3">
    <name type="scientific">Bacillus swezeyi</name>
    <dbReference type="NCBI Taxonomy" id="1925020"/>
    <lineage>
        <taxon>Bacteria</taxon>
        <taxon>Bacillati</taxon>
        <taxon>Bacillota</taxon>
        <taxon>Bacilli</taxon>
        <taxon>Bacillales</taxon>
        <taxon>Bacillaceae</taxon>
        <taxon>Bacillus</taxon>
    </lineage>
</organism>
<dbReference type="PANTHER" id="PTHR43415:SF3">
    <property type="entry name" value="GNAT-FAMILY ACETYLTRANSFERASE"/>
    <property type="match status" value="1"/>
</dbReference>
<reference evidence="2 3" key="1">
    <citation type="submission" date="2017-01" db="EMBL/GenBank/DDBJ databases">
        <title>Bacillus phylogenomics.</title>
        <authorList>
            <person name="Dunlap C."/>
        </authorList>
    </citation>
    <scope>NUCLEOTIDE SEQUENCE [LARGE SCALE GENOMIC DNA]</scope>
    <source>
        <strain evidence="2 3">NRRL B-41282</strain>
    </source>
</reference>
<proteinExistence type="predicted"/>
<comment type="caution">
    <text evidence="2">The sequence shown here is derived from an EMBL/GenBank/DDBJ whole genome shotgun (WGS) entry which is preliminary data.</text>
</comment>
<dbReference type="RefSeq" id="WP_076763721.1">
    <property type="nucleotide sequence ID" value="NZ_JARMMH010000008.1"/>
</dbReference>
<keyword evidence="3" id="KW-1185">Reference proteome</keyword>
<accession>A0A1R1RI96</accession>
<dbReference type="PROSITE" id="PS51186">
    <property type="entry name" value="GNAT"/>
    <property type="match status" value="1"/>
</dbReference>
<dbReference type="InterPro" id="IPR016181">
    <property type="entry name" value="Acyl_CoA_acyltransferase"/>
</dbReference>
<name>A0A1R1Q7G2_9BACI</name>
<protein>
    <submittedName>
        <fullName evidence="2">GNAT family N-acetyltransferase</fullName>
    </submittedName>
</protein>
<dbReference type="GO" id="GO:0016747">
    <property type="term" value="F:acyltransferase activity, transferring groups other than amino-acyl groups"/>
    <property type="evidence" value="ECO:0007669"/>
    <property type="project" value="InterPro"/>
</dbReference>
<feature type="domain" description="N-acetyltransferase" evidence="1">
    <location>
        <begin position="7"/>
        <end position="170"/>
    </location>
</feature>